<keyword evidence="4 10" id="KW-0812">Transmembrane</keyword>
<proteinExistence type="inferred from homology"/>
<organism evidence="13 14">
    <name type="scientific">Polyplax serrata</name>
    <name type="common">Common mouse louse</name>
    <dbReference type="NCBI Taxonomy" id="468196"/>
    <lineage>
        <taxon>Eukaryota</taxon>
        <taxon>Metazoa</taxon>
        <taxon>Ecdysozoa</taxon>
        <taxon>Arthropoda</taxon>
        <taxon>Hexapoda</taxon>
        <taxon>Insecta</taxon>
        <taxon>Pterygota</taxon>
        <taxon>Neoptera</taxon>
        <taxon>Paraneoptera</taxon>
        <taxon>Psocodea</taxon>
        <taxon>Troctomorpha</taxon>
        <taxon>Phthiraptera</taxon>
        <taxon>Anoplura</taxon>
        <taxon>Polyplacidae</taxon>
        <taxon>Polyplax</taxon>
    </lineage>
</organism>
<evidence type="ECO:0000256" key="7">
    <source>
        <dbReference type="ARBA" id="ARBA00022989"/>
    </source>
</evidence>
<feature type="transmembrane region" description="Helical" evidence="12">
    <location>
        <begin position="230"/>
        <end position="250"/>
    </location>
</feature>
<evidence type="ECO:0000256" key="6">
    <source>
        <dbReference type="ARBA" id="ARBA00022792"/>
    </source>
</evidence>
<evidence type="ECO:0000256" key="3">
    <source>
        <dbReference type="ARBA" id="ARBA00022448"/>
    </source>
</evidence>
<comment type="similarity">
    <text evidence="2 11">Belongs to the mitochondrial carrier (TC 2.A.29) family.</text>
</comment>
<sequence>MVSENRDPNEEKLYKYYRKLLQPINFARLEKEKEAKELGKLWNPLNWDFKEFICGWGSAFVNICVTYPINKVTFRQMLHNLSPLSAIQQISNEGLSMLYRGILPPLCQKTTSLSLMFGVYEGTRKPLEKMMSPLPAKALAALIAGTSEATLAPFERVQTLLQDQKYANQFNNMKHAFRTIRQNYGYNEFYRGFVPILLRNGPSNILYFGLRDVAKDKLGRKSTSWYGKMFGEFVCGGFIGGIISTLFYPLNVIKVHLQSKLGGEFQNIYSAVNQIYNERGRKLSCFYRGVHLNYTRGFISWGVVTVSSETIKRTKDCNLCSNVVLPIEKNPLPTRLERR</sequence>
<dbReference type="PANTHER" id="PTHR46131:SF1">
    <property type="entry name" value="SD08549P"/>
    <property type="match status" value="1"/>
</dbReference>
<dbReference type="PROSITE" id="PS50920">
    <property type="entry name" value="SOLCAR"/>
    <property type="match status" value="2"/>
</dbReference>
<evidence type="ECO:0000256" key="2">
    <source>
        <dbReference type="ARBA" id="ARBA00006375"/>
    </source>
</evidence>
<dbReference type="InterPro" id="IPR018108">
    <property type="entry name" value="MCP_transmembrane"/>
</dbReference>
<accession>A0ABR1B1B9</accession>
<feature type="repeat" description="Solcar" evidence="10">
    <location>
        <begin position="132"/>
        <end position="217"/>
    </location>
</feature>
<evidence type="ECO:0000313" key="14">
    <source>
        <dbReference type="Proteomes" id="UP001359485"/>
    </source>
</evidence>
<keyword evidence="14" id="KW-1185">Reference proteome</keyword>
<evidence type="ECO:0000256" key="10">
    <source>
        <dbReference type="PROSITE-ProRule" id="PRU00282"/>
    </source>
</evidence>
<gene>
    <name evidence="13" type="ORF">RUM44_003912</name>
</gene>
<dbReference type="InterPro" id="IPR023395">
    <property type="entry name" value="MCP_dom_sf"/>
</dbReference>
<evidence type="ECO:0000256" key="9">
    <source>
        <dbReference type="ARBA" id="ARBA00023136"/>
    </source>
</evidence>
<keyword evidence="9 10" id="KW-0472">Membrane</keyword>
<keyword evidence="7 12" id="KW-1133">Transmembrane helix</keyword>
<dbReference type="Gene3D" id="1.50.40.10">
    <property type="entry name" value="Mitochondrial carrier domain"/>
    <property type="match status" value="1"/>
</dbReference>
<name>A0ABR1B1B9_POLSC</name>
<dbReference type="EMBL" id="JAWJWF010000004">
    <property type="protein sequence ID" value="KAK6633311.1"/>
    <property type="molecule type" value="Genomic_DNA"/>
</dbReference>
<evidence type="ECO:0000256" key="8">
    <source>
        <dbReference type="ARBA" id="ARBA00023128"/>
    </source>
</evidence>
<evidence type="ECO:0000256" key="1">
    <source>
        <dbReference type="ARBA" id="ARBA00004448"/>
    </source>
</evidence>
<keyword evidence="6" id="KW-0999">Mitochondrion inner membrane</keyword>
<evidence type="ECO:0000256" key="5">
    <source>
        <dbReference type="ARBA" id="ARBA00022737"/>
    </source>
</evidence>
<keyword evidence="8" id="KW-0496">Mitochondrion</keyword>
<evidence type="ECO:0000256" key="12">
    <source>
        <dbReference type="SAM" id="Phobius"/>
    </source>
</evidence>
<protein>
    <submittedName>
        <fullName evidence="13">Uncharacterized protein</fullName>
    </submittedName>
</protein>
<reference evidence="13 14" key="1">
    <citation type="submission" date="2023-09" db="EMBL/GenBank/DDBJ databases">
        <title>Genomes of two closely related lineages of the louse Polyplax serrata with different host specificities.</title>
        <authorList>
            <person name="Martinu J."/>
            <person name="Tarabai H."/>
            <person name="Stefka J."/>
            <person name="Hypsa V."/>
        </authorList>
    </citation>
    <scope>NUCLEOTIDE SEQUENCE [LARGE SCALE GENOMIC DNA]</scope>
    <source>
        <strain evidence="13">98ZLc_SE</strain>
    </source>
</reference>
<comment type="caution">
    <text evidence="13">The sequence shown here is derived from an EMBL/GenBank/DDBJ whole genome shotgun (WGS) entry which is preliminary data.</text>
</comment>
<keyword evidence="3 11" id="KW-0813">Transport</keyword>
<dbReference type="Proteomes" id="UP001359485">
    <property type="component" value="Unassembled WGS sequence"/>
</dbReference>
<dbReference type="PANTHER" id="PTHR46131">
    <property type="entry name" value="SD08549P"/>
    <property type="match status" value="1"/>
</dbReference>
<feature type="repeat" description="Solcar" evidence="10">
    <location>
        <begin position="46"/>
        <end position="126"/>
    </location>
</feature>
<evidence type="ECO:0000256" key="11">
    <source>
        <dbReference type="RuleBase" id="RU000488"/>
    </source>
</evidence>
<dbReference type="Pfam" id="PF00153">
    <property type="entry name" value="Mito_carr"/>
    <property type="match status" value="3"/>
</dbReference>
<evidence type="ECO:0000256" key="4">
    <source>
        <dbReference type="ARBA" id="ARBA00022692"/>
    </source>
</evidence>
<dbReference type="SUPFAM" id="SSF103506">
    <property type="entry name" value="Mitochondrial carrier"/>
    <property type="match status" value="1"/>
</dbReference>
<evidence type="ECO:0000313" key="13">
    <source>
        <dbReference type="EMBL" id="KAK6633311.1"/>
    </source>
</evidence>
<dbReference type="InterPro" id="IPR052465">
    <property type="entry name" value="Mito_NAD+_Carrier"/>
</dbReference>
<comment type="subcellular location">
    <subcellularLocation>
        <location evidence="1">Mitochondrion inner membrane</location>
        <topology evidence="1">Multi-pass membrane protein</topology>
    </subcellularLocation>
</comment>
<keyword evidence="5" id="KW-0677">Repeat</keyword>